<accession>A0A1E3XCW3</accession>
<dbReference type="EMBL" id="MAYW01000027">
    <property type="protein sequence ID" value="ODS33466.1"/>
    <property type="molecule type" value="Genomic_DNA"/>
</dbReference>
<dbReference type="Pfam" id="PF04851">
    <property type="entry name" value="ResIII"/>
    <property type="match status" value="1"/>
</dbReference>
<name>A0A1E3XCW3_9BACT</name>
<dbReference type="GO" id="GO:0005524">
    <property type="term" value="F:ATP binding"/>
    <property type="evidence" value="ECO:0007669"/>
    <property type="project" value="InterPro"/>
</dbReference>
<evidence type="ECO:0000259" key="1">
    <source>
        <dbReference type="Pfam" id="PF04851"/>
    </source>
</evidence>
<dbReference type="GO" id="GO:0005829">
    <property type="term" value="C:cytosol"/>
    <property type="evidence" value="ECO:0007669"/>
    <property type="project" value="TreeGrafter"/>
</dbReference>
<dbReference type="Gene3D" id="3.40.50.300">
    <property type="entry name" value="P-loop containing nucleotide triphosphate hydrolases"/>
    <property type="match status" value="2"/>
</dbReference>
<dbReference type="NCBIfam" id="NF046055">
    <property type="entry name" value="restr_BPTD_3080"/>
    <property type="match status" value="1"/>
</dbReference>
<sequence length="965" mass="110647">MTLAVDNPILNNPFKEPKEYWIYDEGQSKKMTGRRPAGYYFRTGKQPDAQIGLFVEEQFKELELVNTIRQRVKEWREGGYKGITGITQRLLQHWNSTDRERKLFFCQLEAVETIIFLIEIISKNPRGLTIPQDFPLESDLAKGYKALKRYGLKMATGSGKTIVMAMLATWSVINKVQYRKDKRFSDAILFVCPNLTIYERLSVLYPSNSENYYEKFDLVPRSMMALLSKGKFLVTNWHAFLPVDDGKKRSIVQRGKENERAFCNRVLKDLQGKENLLIFNDEAHHAYRPAPYEIDDELKILSAEERKKIKEEKEKATIWIGGLDKINIARKNNFCVDLSATPFYIQGSGYPEGSPFPWLVSDFGLVDAIESGIVKIPRIPVDDNSGQPIPKYFHIWKTINESLPASERATQRRKPKPESVFREAEGALATLAGEWKKTFKEFRDSDYPVPPAMICVCDNTDLAELIFEYISGEKIVEDKSSKKKIRVFSGGKLFPEILGNSESFQPTMRIDTKLLNEAESEGDTKTKQEVAQGLRRKVATVGKIEWEGKGDPHGKDVRCVVSVAMLNEGWDANNVTQVFGLRAFASQLLCEQVVGRGLRRINYTLDDNGMLPPEYVDVYGIPFEVIPVKKKGKGPALPPPPSTLVQALKDREHLKIEFPRVEGYVFDIRSKIKADIIKMKEITVDPSKEPTKVVSKGTVGYKIGSPSRLGPGQEVNQDRNPFHQSKRLHETLFEIAKRITNALKHKDKFEWQARETLFPQVLAIVKKFVSEKVRFLDAKPNEIALEKYIQLIVERLLTTIEPDTNKGEAPLLPIIERFRPKGSTSEVLFRTVRRAHSTLTSHVSHVVTDNRSWEHTVAFYLEENTNVISYVKNEHLDFIIPYDYLGVRHSYYPDFLVRYKTYNGEATVIIEVKGYESEQDRQKKTATERWIKAVNYHGSVGRWELLVCRDPRSLNRLLNGLFKKK</sequence>
<proteinExistence type="predicted"/>
<dbReference type="Gene3D" id="3.40.91.30">
    <property type="match status" value="1"/>
</dbReference>
<reference evidence="2 3" key="1">
    <citation type="submission" date="2016-07" db="EMBL/GenBank/DDBJ databases">
        <title>Draft genome of Scalindua rubra, obtained from a brine-seawater interface in the Red Sea, sheds light on salt adaptation in anammox bacteria.</title>
        <authorList>
            <person name="Speth D.R."/>
            <person name="Lagkouvardos I."/>
            <person name="Wang Y."/>
            <person name="Qian P.-Y."/>
            <person name="Dutilh B.E."/>
            <person name="Jetten M.S."/>
        </authorList>
    </citation>
    <scope>NUCLEOTIDE SEQUENCE [LARGE SCALE GENOMIC DNA]</scope>
    <source>
        <strain evidence="2">BSI-1</strain>
    </source>
</reference>
<evidence type="ECO:0000313" key="3">
    <source>
        <dbReference type="Proteomes" id="UP000094056"/>
    </source>
</evidence>
<dbReference type="InterPro" id="IPR050742">
    <property type="entry name" value="Helicase_Restrict-Modif_Enz"/>
</dbReference>
<evidence type="ECO:0000313" key="2">
    <source>
        <dbReference type="EMBL" id="ODS33466.1"/>
    </source>
</evidence>
<dbReference type="PANTHER" id="PTHR47396">
    <property type="entry name" value="TYPE I RESTRICTION ENZYME ECOKI R PROTEIN"/>
    <property type="match status" value="1"/>
</dbReference>
<dbReference type="AlphaFoldDB" id="A0A1E3XCW3"/>
<dbReference type="InterPro" id="IPR027417">
    <property type="entry name" value="P-loop_NTPase"/>
</dbReference>
<protein>
    <submittedName>
        <fullName evidence="2">Putative type III restriction-modification system Res subunit</fullName>
    </submittedName>
</protein>
<dbReference type="GO" id="GO:0003677">
    <property type="term" value="F:DNA binding"/>
    <property type="evidence" value="ECO:0007669"/>
    <property type="project" value="InterPro"/>
</dbReference>
<feature type="domain" description="Helicase/UvrB N-terminal" evidence="1">
    <location>
        <begin position="105"/>
        <end position="342"/>
    </location>
</feature>
<comment type="caution">
    <text evidence="2">The sequence shown here is derived from an EMBL/GenBank/DDBJ whole genome shotgun (WGS) entry which is preliminary data.</text>
</comment>
<dbReference type="PATRIC" id="fig|1872076.5.peg.1588"/>
<dbReference type="GO" id="GO:0016787">
    <property type="term" value="F:hydrolase activity"/>
    <property type="evidence" value="ECO:0007669"/>
    <property type="project" value="InterPro"/>
</dbReference>
<dbReference type="SUPFAM" id="SSF52540">
    <property type="entry name" value="P-loop containing nucleoside triphosphate hydrolases"/>
    <property type="match status" value="2"/>
</dbReference>
<dbReference type="PANTHER" id="PTHR47396:SF1">
    <property type="entry name" value="ATP-DEPENDENT HELICASE IRC3-RELATED"/>
    <property type="match status" value="1"/>
</dbReference>
<gene>
    <name evidence="2" type="ORF">SCARUB_01374</name>
</gene>
<dbReference type="InterPro" id="IPR006935">
    <property type="entry name" value="Helicase/UvrB_N"/>
</dbReference>
<organism evidence="2 3">
    <name type="scientific">Candidatus Scalindua rubra</name>
    <dbReference type="NCBI Taxonomy" id="1872076"/>
    <lineage>
        <taxon>Bacteria</taxon>
        <taxon>Pseudomonadati</taxon>
        <taxon>Planctomycetota</taxon>
        <taxon>Candidatus Brocadiia</taxon>
        <taxon>Candidatus Brocadiales</taxon>
        <taxon>Candidatus Scalinduaceae</taxon>
        <taxon>Candidatus Scalindua</taxon>
    </lineage>
</organism>
<dbReference type="Proteomes" id="UP000094056">
    <property type="component" value="Unassembled WGS sequence"/>
</dbReference>